<dbReference type="EMBL" id="JBHSCZ010000001">
    <property type="protein sequence ID" value="MFC4261533.1"/>
    <property type="molecule type" value="Genomic_DNA"/>
</dbReference>
<evidence type="ECO:0000256" key="1">
    <source>
        <dbReference type="ARBA" id="ARBA00007100"/>
    </source>
</evidence>
<dbReference type="RefSeq" id="WP_379706053.1">
    <property type="nucleotide sequence ID" value="NZ_JBHSCZ010000001.1"/>
</dbReference>
<protein>
    <submittedName>
        <fullName evidence="3">Transglutaminase family protein</fullName>
    </submittedName>
</protein>
<dbReference type="Proteomes" id="UP001595907">
    <property type="component" value="Unassembled WGS sequence"/>
</dbReference>
<dbReference type="InterPro" id="IPR032698">
    <property type="entry name" value="SirB1_N"/>
</dbReference>
<gene>
    <name evidence="3" type="ORF">ACFOWM_01465</name>
</gene>
<comment type="caution">
    <text evidence="3">The sequence shown here is derived from an EMBL/GenBank/DDBJ whole genome shotgun (WGS) entry which is preliminary data.</text>
</comment>
<dbReference type="Pfam" id="PF13369">
    <property type="entry name" value="Transglut_core2"/>
    <property type="match status" value="1"/>
</dbReference>
<evidence type="ECO:0000313" key="4">
    <source>
        <dbReference type="Proteomes" id="UP001595907"/>
    </source>
</evidence>
<evidence type="ECO:0000313" key="3">
    <source>
        <dbReference type="EMBL" id="MFC4261533.1"/>
    </source>
</evidence>
<accession>A0ABV8QPA9</accession>
<name>A0ABV8QPA9_9BACT</name>
<organism evidence="3 4">
    <name type="scientific">Ferruginibacter yonginensis</name>
    <dbReference type="NCBI Taxonomy" id="1310416"/>
    <lineage>
        <taxon>Bacteria</taxon>
        <taxon>Pseudomonadati</taxon>
        <taxon>Bacteroidota</taxon>
        <taxon>Chitinophagia</taxon>
        <taxon>Chitinophagales</taxon>
        <taxon>Chitinophagaceae</taxon>
        <taxon>Ferruginibacter</taxon>
    </lineage>
</organism>
<reference evidence="4" key="1">
    <citation type="journal article" date="2019" name="Int. J. Syst. Evol. Microbiol.">
        <title>The Global Catalogue of Microorganisms (GCM) 10K type strain sequencing project: providing services to taxonomists for standard genome sequencing and annotation.</title>
        <authorList>
            <consortium name="The Broad Institute Genomics Platform"/>
            <consortium name="The Broad Institute Genome Sequencing Center for Infectious Disease"/>
            <person name="Wu L."/>
            <person name="Ma J."/>
        </authorList>
    </citation>
    <scope>NUCLEOTIDE SEQUENCE [LARGE SCALE GENOMIC DNA]</scope>
    <source>
        <strain evidence="4">CECT 8289</strain>
    </source>
</reference>
<comment type="similarity">
    <text evidence="1">Belongs to the UPF0162 family.</text>
</comment>
<sequence length="289" mass="32901">MQENSEIKALLQLIDDPDEVVYETVSTKIMSLGKAIIPNLEHFSETSINTELQAKIERLIQQLHFEDLKADFIKWNDGSPDLLSGAMLVAKFVYPDVDVTAVLKDIDKLRRNIWLEMNSYLTPMEQINVVGSILYNYYKQRGIEINYNNPDGFLINKVLEKQHGNAFGNGTLLLILFGLLDVPVYAINIPQQFILGYFDSLYDVLNPVGHASEKIKFYIDPINGQMYSHKDVENYFKKIAVPPTASFFKPINNKNVIITLLTELQKCYTAEDNAFKNEQISSLINIIAA</sequence>
<proteinExistence type="inferred from homology"/>
<evidence type="ECO:0000259" key="2">
    <source>
        <dbReference type="Pfam" id="PF13369"/>
    </source>
</evidence>
<keyword evidence="4" id="KW-1185">Reference proteome</keyword>
<feature type="domain" description="Protein SirB1 N-terminal" evidence="2">
    <location>
        <begin position="101"/>
        <end position="260"/>
    </location>
</feature>